<keyword evidence="4" id="KW-0732">Signal</keyword>
<dbReference type="PROSITE" id="PS00262">
    <property type="entry name" value="INSULIN"/>
    <property type="match status" value="1"/>
</dbReference>
<reference evidence="8" key="1">
    <citation type="submission" date="2022-01" db="EMBL/GenBank/DDBJ databases">
        <authorList>
            <person name="King R."/>
        </authorList>
    </citation>
    <scope>NUCLEOTIDE SEQUENCE</scope>
</reference>
<dbReference type="Pfam" id="PF00049">
    <property type="entry name" value="Insulin"/>
    <property type="match status" value="1"/>
</dbReference>
<comment type="subcellular location">
    <subcellularLocation>
        <location evidence="6">Secreted</location>
    </subcellularLocation>
</comment>
<dbReference type="OrthoDB" id="6330326at2759"/>
<dbReference type="GO" id="GO:0005179">
    <property type="term" value="F:hormone activity"/>
    <property type="evidence" value="ECO:0007669"/>
    <property type="project" value="InterPro"/>
</dbReference>
<dbReference type="EMBL" id="OU898278">
    <property type="protein sequence ID" value="CAG9832240.1"/>
    <property type="molecule type" value="Genomic_DNA"/>
</dbReference>
<dbReference type="PANTHER" id="PTHR13647:SF4">
    <property type="entry name" value="INSULIN-LIKE PEPTIDE 1-RELATED"/>
    <property type="match status" value="1"/>
</dbReference>
<dbReference type="AlphaFoldDB" id="A0A9N9SU95"/>
<dbReference type="GO" id="GO:0005576">
    <property type="term" value="C:extracellular region"/>
    <property type="evidence" value="ECO:0007669"/>
    <property type="project" value="UniProtKB-SubCell"/>
</dbReference>
<feature type="domain" description="Insulin-like" evidence="7">
    <location>
        <begin position="35"/>
        <end position="127"/>
    </location>
</feature>
<comment type="subunit">
    <text evidence="2">Heterodimer of a B chain and an A chain linked by two disulfide bonds.</text>
</comment>
<dbReference type="Proteomes" id="UP001153709">
    <property type="component" value="Chromosome 3"/>
</dbReference>
<dbReference type="InterPro" id="IPR022352">
    <property type="entry name" value="Ins/IGF/rlx"/>
</dbReference>
<evidence type="ECO:0000256" key="5">
    <source>
        <dbReference type="ARBA" id="ARBA00023157"/>
    </source>
</evidence>
<accession>A0A9N9SU95</accession>
<dbReference type="Gene3D" id="1.10.100.10">
    <property type="entry name" value="Insulin-like"/>
    <property type="match status" value="1"/>
</dbReference>
<keyword evidence="9" id="KW-1185">Reference proteome</keyword>
<dbReference type="PRINTS" id="PR00276">
    <property type="entry name" value="INSULINFAMLY"/>
</dbReference>
<comment type="similarity">
    <text evidence="1 6">Belongs to the insulin family.</text>
</comment>
<evidence type="ECO:0000259" key="7">
    <source>
        <dbReference type="SMART" id="SM00078"/>
    </source>
</evidence>
<keyword evidence="6" id="KW-0964">Secreted</keyword>
<evidence type="ECO:0000256" key="1">
    <source>
        <dbReference type="ARBA" id="ARBA00009034"/>
    </source>
</evidence>
<dbReference type="CDD" id="cd00101">
    <property type="entry name" value="IlGF_like"/>
    <property type="match status" value="1"/>
</dbReference>
<keyword evidence="5" id="KW-1015">Disulfide bond</keyword>
<keyword evidence="3" id="KW-0165">Cleavage on pair of basic residues</keyword>
<dbReference type="InterPro" id="IPR016179">
    <property type="entry name" value="Insulin-like"/>
</dbReference>
<dbReference type="PANTHER" id="PTHR13647">
    <property type="entry name" value="INSULIN-LIKE PEPTIDE 2-RELATED"/>
    <property type="match status" value="1"/>
</dbReference>
<organism evidence="8 9">
    <name type="scientific">Diabrotica balteata</name>
    <name type="common">Banded cucumber beetle</name>
    <dbReference type="NCBI Taxonomy" id="107213"/>
    <lineage>
        <taxon>Eukaryota</taxon>
        <taxon>Metazoa</taxon>
        <taxon>Ecdysozoa</taxon>
        <taxon>Arthropoda</taxon>
        <taxon>Hexapoda</taxon>
        <taxon>Insecta</taxon>
        <taxon>Pterygota</taxon>
        <taxon>Neoptera</taxon>
        <taxon>Endopterygota</taxon>
        <taxon>Coleoptera</taxon>
        <taxon>Polyphaga</taxon>
        <taxon>Cucujiformia</taxon>
        <taxon>Chrysomeloidea</taxon>
        <taxon>Chrysomelidae</taxon>
        <taxon>Galerucinae</taxon>
        <taxon>Diabroticina</taxon>
        <taxon>Diabroticites</taxon>
        <taxon>Diabrotica</taxon>
    </lineage>
</organism>
<proteinExistence type="inferred from homology"/>
<dbReference type="InterPro" id="IPR022353">
    <property type="entry name" value="Insulin_CS"/>
</dbReference>
<evidence type="ECO:0000256" key="6">
    <source>
        <dbReference type="RuleBase" id="RU000406"/>
    </source>
</evidence>
<dbReference type="InterPro" id="IPR036438">
    <property type="entry name" value="Insulin-like_sf"/>
</dbReference>
<dbReference type="SMART" id="SM00078">
    <property type="entry name" value="IlGF"/>
    <property type="match status" value="1"/>
</dbReference>
<protein>
    <recommendedName>
        <fullName evidence="7">Insulin-like domain-containing protein</fullName>
    </recommendedName>
</protein>
<name>A0A9N9SU95_DIABA</name>
<dbReference type="SUPFAM" id="SSF56994">
    <property type="entry name" value="Insulin-like"/>
    <property type="match status" value="1"/>
</dbReference>
<evidence type="ECO:0000256" key="4">
    <source>
        <dbReference type="ARBA" id="ARBA00022729"/>
    </source>
</evidence>
<evidence type="ECO:0000256" key="2">
    <source>
        <dbReference type="ARBA" id="ARBA00011207"/>
    </source>
</evidence>
<evidence type="ECO:0000313" key="9">
    <source>
        <dbReference type="Proteomes" id="UP001153709"/>
    </source>
</evidence>
<sequence length="133" mass="15357">MIEMELNYRLLVIAVIISAMHFQIAHLQRDNIQGQKYCGSQIGKALSTICKGNYNTLKRMDRFPRPAQWDGMYGDMPMPDESDLGFPYQSKEQASTLMGGKRRKKRWGVYNECCEKSCTQEELSSYCAEGKRR</sequence>
<evidence type="ECO:0000313" key="8">
    <source>
        <dbReference type="EMBL" id="CAG9832240.1"/>
    </source>
</evidence>
<gene>
    <name evidence="8" type="ORF">DIABBA_LOCUS5761</name>
</gene>
<evidence type="ECO:0000256" key="3">
    <source>
        <dbReference type="ARBA" id="ARBA00022685"/>
    </source>
</evidence>